<feature type="compositionally biased region" description="Basic residues" evidence="8">
    <location>
        <begin position="750"/>
        <end position="761"/>
    </location>
</feature>
<dbReference type="InterPro" id="IPR028889">
    <property type="entry name" value="USP"/>
</dbReference>
<keyword evidence="5" id="KW-0833">Ubl conjugation pathway</keyword>
<evidence type="ECO:0000256" key="8">
    <source>
        <dbReference type="SAM" id="MobiDB-lite"/>
    </source>
</evidence>
<evidence type="ECO:0000256" key="2">
    <source>
        <dbReference type="ARBA" id="ARBA00009085"/>
    </source>
</evidence>
<evidence type="ECO:0000256" key="6">
    <source>
        <dbReference type="ARBA" id="ARBA00022801"/>
    </source>
</evidence>
<organism evidence="10 11">
    <name type="scientific">Candidozyma haemuli</name>
    <dbReference type="NCBI Taxonomy" id="45357"/>
    <lineage>
        <taxon>Eukaryota</taxon>
        <taxon>Fungi</taxon>
        <taxon>Dikarya</taxon>
        <taxon>Ascomycota</taxon>
        <taxon>Saccharomycotina</taxon>
        <taxon>Pichiomycetes</taxon>
        <taxon>Metschnikowiaceae</taxon>
        <taxon>Candidozyma</taxon>
    </lineage>
</organism>
<dbReference type="EC" id="3.4.19.12" evidence="3"/>
<dbReference type="SUPFAM" id="SSF54001">
    <property type="entry name" value="Cysteine proteinases"/>
    <property type="match status" value="1"/>
</dbReference>
<evidence type="ECO:0000313" key="11">
    <source>
        <dbReference type="Proteomes" id="UP000244309"/>
    </source>
</evidence>
<name>A0A2V1AW10_9ASCO</name>
<dbReference type="AlphaFoldDB" id="A0A2V1AW10"/>
<feature type="region of interest" description="Disordered" evidence="8">
    <location>
        <begin position="342"/>
        <end position="371"/>
    </location>
</feature>
<dbReference type="EMBL" id="PKFO01000006">
    <property type="protein sequence ID" value="PVH21984.1"/>
    <property type="molecule type" value="Genomic_DNA"/>
</dbReference>
<comment type="similarity">
    <text evidence="2">Belongs to the peptidase C19 family.</text>
</comment>
<dbReference type="GO" id="GO:0005829">
    <property type="term" value="C:cytosol"/>
    <property type="evidence" value="ECO:0007669"/>
    <property type="project" value="TreeGrafter"/>
</dbReference>
<keyword evidence="11" id="KW-1185">Reference proteome</keyword>
<dbReference type="GO" id="GO:0005634">
    <property type="term" value="C:nucleus"/>
    <property type="evidence" value="ECO:0007669"/>
    <property type="project" value="UniProtKB-SubCell"/>
</dbReference>
<dbReference type="Pfam" id="PF00443">
    <property type="entry name" value="UCH"/>
    <property type="match status" value="1"/>
</dbReference>
<gene>
    <name evidence="10" type="ORF">CXQ85_004649</name>
</gene>
<dbReference type="Proteomes" id="UP000244309">
    <property type="component" value="Unassembled WGS sequence"/>
</dbReference>
<dbReference type="GO" id="GO:0004843">
    <property type="term" value="F:cysteine-type deubiquitinase activity"/>
    <property type="evidence" value="ECO:0007669"/>
    <property type="project" value="UniProtKB-EC"/>
</dbReference>
<feature type="region of interest" description="Disordered" evidence="8">
    <location>
        <begin position="734"/>
        <end position="788"/>
    </location>
</feature>
<evidence type="ECO:0000313" key="10">
    <source>
        <dbReference type="EMBL" id="PVH21984.1"/>
    </source>
</evidence>
<sequence length="788" mass="89107">MFRKIRARNDAAQGPGPEAFPESFWHWYSDSYSRLPSSTNDPADVLPHNSKNYTGKSSAVVQVKSFFSSEMPQPSTNQVVALLKSPFTNGDVVRTYTLIRFFQLSESGYFITNDGFDRSGATIEFAGAENWENVMCYMDALLFSMFANLESFEPILFVSNQHANPLVHQLSGLLRVYVNLMRSGNLITTDISMRMCECLMKLGYNEAMSHRQQDVAPLFEFLTETLQMPLLTFKVEIKHSGKHENDDTKYSKERILFVSVPDAEKSATPVKPEDQFIENDRKDSGDAILLEECLEHYFNNSISVKRELERRATLDSLHKPSETFVEAKDTKEPVINESDIELSSDKPQDTNISFNTPGRARHSTQGSQANSVRVRTRSSTLSIWSISSVESKPKEVMLPAWMLLRLLPFYTDDNDINNANESVARNSKEFVNRRPVLPICLKRYSFDATEQSANRSNKRIIIPPVIELPSFVADDVDNTDTGGFKLILESALCHRGTTIASGHFVSAVRKNIHVVDETLEESLNAEWFLYDDMKKKKVVKKTFSEIFDKEWPYMLFYRLASSTAGGSSVSSFQSGSKVDAASPVFAPRGSRSKYWTEDTLTPILSRSESKSDSESKPSTSVATPFSLESAVKTSFGSDTSTSSIPIPEILPSSSKYVDIRQRYLWYVTDEEMNYYKECASVSKTGSRNMSISFTPQFRRNSQWSENSNISGLALAESAATEKVDMDTVYQKLEKLKPSDSTPANEEHEERKHHRHLGHFLHGKSGASLQRKENKKRLNEYKKEKCVIT</sequence>
<evidence type="ECO:0000256" key="7">
    <source>
        <dbReference type="ARBA" id="ARBA00022807"/>
    </source>
</evidence>
<dbReference type="InterPro" id="IPR050164">
    <property type="entry name" value="Peptidase_C19"/>
</dbReference>
<dbReference type="InterPro" id="IPR001394">
    <property type="entry name" value="Peptidase_C19_UCH"/>
</dbReference>
<comment type="caution">
    <text evidence="10">The sequence shown here is derived from an EMBL/GenBank/DDBJ whole genome shotgun (WGS) entry which is preliminary data.</text>
</comment>
<dbReference type="RefSeq" id="XP_025342924.1">
    <property type="nucleotide sequence ID" value="XM_025488262.1"/>
</dbReference>
<dbReference type="PROSITE" id="PS50235">
    <property type="entry name" value="USP_3"/>
    <property type="match status" value="1"/>
</dbReference>
<dbReference type="OrthoDB" id="6287070at2759"/>
<evidence type="ECO:0000256" key="5">
    <source>
        <dbReference type="ARBA" id="ARBA00022786"/>
    </source>
</evidence>
<feature type="domain" description="USP" evidence="9">
    <location>
        <begin position="126"/>
        <end position="560"/>
    </location>
</feature>
<keyword evidence="6" id="KW-0378">Hydrolase</keyword>
<evidence type="ECO:0000256" key="1">
    <source>
        <dbReference type="ARBA" id="ARBA00000707"/>
    </source>
</evidence>
<dbReference type="PANTHER" id="PTHR24006:SF722">
    <property type="entry name" value="UBIQUITIN CARBOXYL-TERMINAL HYDROLASE 48"/>
    <property type="match status" value="1"/>
</dbReference>
<dbReference type="InterPro" id="IPR038765">
    <property type="entry name" value="Papain-like_cys_pep_sf"/>
</dbReference>
<accession>A0A2V1AW10</accession>
<evidence type="ECO:0000256" key="4">
    <source>
        <dbReference type="ARBA" id="ARBA00022670"/>
    </source>
</evidence>
<proteinExistence type="inferred from homology"/>
<dbReference type="Gene3D" id="3.90.70.10">
    <property type="entry name" value="Cysteine proteinases"/>
    <property type="match status" value="2"/>
</dbReference>
<dbReference type="GO" id="GO:0016579">
    <property type="term" value="P:protein deubiquitination"/>
    <property type="evidence" value="ECO:0007669"/>
    <property type="project" value="InterPro"/>
</dbReference>
<comment type="catalytic activity">
    <reaction evidence="1">
        <text>Thiol-dependent hydrolysis of ester, thioester, amide, peptide and isopeptide bonds formed by the C-terminal Gly of ubiquitin (a 76-residue protein attached to proteins as an intracellular targeting signal).</text>
        <dbReference type="EC" id="3.4.19.12"/>
    </reaction>
</comment>
<dbReference type="GO" id="GO:0006508">
    <property type="term" value="P:proteolysis"/>
    <property type="evidence" value="ECO:0007669"/>
    <property type="project" value="UniProtKB-KW"/>
</dbReference>
<dbReference type="PANTHER" id="PTHR24006">
    <property type="entry name" value="UBIQUITIN CARBOXYL-TERMINAL HYDROLASE"/>
    <property type="match status" value="1"/>
</dbReference>
<protein>
    <recommendedName>
        <fullName evidence="3">ubiquitinyl hydrolase 1</fullName>
        <ecNumber evidence="3">3.4.19.12</ecNumber>
    </recommendedName>
</protein>
<dbReference type="GeneID" id="37009979"/>
<dbReference type="VEuPathDB" id="FungiDB:CXQ85_004649"/>
<reference evidence="10 11" key="1">
    <citation type="submission" date="2017-12" db="EMBL/GenBank/DDBJ databases">
        <title>Genome Sequence of a Multidrug-Resistant Candida haemulonii Isolate from a Patient with Chronic Leg Ulcers in Israel.</title>
        <authorList>
            <person name="Chow N.A."/>
            <person name="Gade L."/>
            <person name="Batra D."/>
            <person name="Rowe L.A."/>
            <person name="Ben-Ami R."/>
            <person name="Loparev V.N."/>
            <person name="Litvintseva A.P."/>
        </authorList>
    </citation>
    <scope>NUCLEOTIDE SEQUENCE [LARGE SCALE GENOMIC DNA]</scope>
    <source>
        <strain evidence="10 11">B11899</strain>
    </source>
</reference>
<keyword evidence="7" id="KW-0788">Thiol protease</keyword>
<dbReference type="STRING" id="45357.A0A2V1AW10"/>
<evidence type="ECO:0000259" key="9">
    <source>
        <dbReference type="PROSITE" id="PS50235"/>
    </source>
</evidence>
<keyword evidence="4" id="KW-0645">Protease</keyword>
<feature type="compositionally biased region" description="Basic and acidic residues" evidence="8">
    <location>
        <begin position="769"/>
        <end position="788"/>
    </location>
</feature>
<evidence type="ECO:0000256" key="3">
    <source>
        <dbReference type="ARBA" id="ARBA00012759"/>
    </source>
</evidence>